<gene>
    <name evidence="2" type="ORF">BaRGS_00028377</name>
</gene>
<dbReference type="EMBL" id="JACVVK020000283">
    <property type="protein sequence ID" value="KAK7480330.1"/>
    <property type="molecule type" value="Genomic_DNA"/>
</dbReference>
<evidence type="ECO:0000256" key="1">
    <source>
        <dbReference type="SAM" id="MobiDB-lite"/>
    </source>
</evidence>
<accession>A0ABD0K006</accession>
<comment type="caution">
    <text evidence="2">The sequence shown here is derived from an EMBL/GenBank/DDBJ whole genome shotgun (WGS) entry which is preliminary data.</text>
</comment>
<keyword evidence="3" id="KW-1185">Reference proteome</keyword>
<sequence>MLVFSSDSKNESQMRKGNNGENSSDHTEPAPSHVRQMTLDPKLVLPMTSKRYRACRQATIVPVISVLGNQATLYPNKEAKFGRAITLHPKVKGRMERTSNIIAALRKTSTTHNMPPTSKAISNAFLTSSSSKGEASTSADPSSDLPLSSPSDPAAGSPVSPVMEGRSREDVSDDSAEVTLVPQVIQQLPSSARRHSHCSDSLLANRNRLAALTARGRSSQRSTFRDSRSARAAVASAGRWTGRLPQYV</sequence>
<protein>
    <submittedName>
        <fullName evidence="2">Uncharacterized protein</fullName>
    </submittedName>
</protein>
<reference evidence="2 3" key="1">
    <citation type="journal article" date="2023" name="Sci. Data">
        <title>Genome assembly of the Korean intertidal mud-creeper Batillaria attramentaria.</title>
        <authorList>
            <person name="Patra A.K."/>
            <person name="Ho P.T."/>
            <person name="Jun S."/>
            <person name="Lee S.J."/>
            <person name="Kim Y."/>
            <person name="Won Y.J."/>
        </authorList>
    </citation>
    <scope>NUCLEOTIDE SEQUENCE [LARGE SCALE GENOMIC DNA]</scope>
    <source>
        <strain evidence="2">Wonlab-2016</strain>
    </source>
</reference>
<evidence type="ECO:0000313" key="2">
    <source>
        <dbReference type="EMBL" id="KAK7480330.1"/>
    </source>
</evidence>
<feature type="region of interest" description="Disordered" evidence="1">
    <location>
        <begin position="130"/>
        <end position="177"/>
    </location>
</feature>
<dbReference type="AlphaFoldDB" id="A0ABD0K006"/>
<dbReference type="Proteomes" id="UP001519460">
    <property type="component" value="Unassembled WGS sequence"/>
</dbReference>
<proteinExistence type="predicted"/>
<organism evidence="2 3">
    <name type="scientific">Batillaria attramentaria</name>
    <dbReference type="NCBI Taxonomy" id="370345"/>
    <lineage>
        <taxon>Eukaryota</taxon>
        <taxon>Metazoa</taxon>
        <taxon>Spiralia</taxon>
        <taxon>Lophotrochozoa</taxon>
        <taxon>Mollusca</taxon>
        <taxon>Gastropoda</taxon>
        <taxon>Caenogastropoda</taxon>
        <taxon>Sorbeoconcha</taxon>
        <taxon>Cerithioidea</taxon>
        <taxon>Batillariidae</taxon>
        <taxon>Batillaria</taxon>
    </lineage>
</organism>
<feature type="compositionally biased region" description="Low complexity" evidence="1">
    <location>
        <begin position="130"/>
        <end position="161"/>
    </location>
</feature>
<evidence type="ECO:0000313" key="3">
    <source>
        <dbReference type="Proteomes" id="UP001519460"/>
    </source>
</evidence>
<feature type="region of interest" description="Disordered" evidence="1">
    <location>
        <begin position="1"/>
        <end position="37"/>
    </location>
</feature>
<name>A0ABD0K006_9CAEN</name>